<name>A0ABQ7FQC7_9ACTN</name>
<feature type="compositionally biased region" description="Basic and acidic residues" evidence="2">
    <location>
        <begin position="286"/>
        <end position="296"/>
    </location>
</feature>
<sequence length="713" mass="77252">MSRLLACTNPQELLTLLQDTATAVTGSPAAAVYVRQDDGRLRLATSTGYPERFLTRQLSTAADVPVVEAVRTGRPAWRAETGHRDPRDAPGSGGPTGVAALPLMVDERALGALSVRLRRPGPPTAAEERTLALLASVAAQRLDHLLTRGHRGLPVGVPGLDLAVRMIESRTRAARLELAMSSAGVGAFDWDFGSGRIFWDEHLCRMFGVEPADFDERIEVFYRAIHPDDRGLVEQAVRESKKTGHYAAAYRIVRPDGEMRWIEARGRVLTDPAGRPQGMVGIAQDSTRERRREERRNARREFVLKVTSAFSTALSTQDVVDTMTGTVLPGLEARALAVHFEEDGDMVLAGAEGYPPEIHEQMSRRRTAGEDRLVRAVLESRGPMFFENREQFEGAFPEVVGRTSAGHHAWALFPLRTAEGTIGTCMIAYAEPRAFTDDDLMIYTAVAGILAQSLARARLFDQRRSQMTDLQRVMLPRHLPELPGVEVAVRYLPGAEELDVGGDWYDVLALPGGRVALMIGDVQGHSAQAAAVMGQLRTALLAYADDGHGPGELMGCGNRMLCGLDTDLFATCCIAELDPATGELRLARAGHPYPMVLEADGSVRELAVPGGMPLACEFDEANVYPETTDTLPPGATLLFYTDGLVESRVQDYTAAVAELARSLETWAAEENGGADDRPGLDALADRIAAPAVARAAQDDIAVLLVRRTAAPQP</sequence>
<evidence type="ECO:0000313" key="5">
    <source>
        <dbReference type="EMBL" id="KAF4411121.1"/>
    </source>
</evidence>
<reference evidence="5 6" key="1">
    <citation type="submission" date="2019-10" db="EMBL/GenBank/DDBJ databases">
        <title>Streptomyces tenebrisbrunneis sp.nov., an endogenous actinomycete isolated from of Lycium ruthenicum.</title>
        <authorList>
            <person name="Ma L."/>
        </authorList>
    </citation>
    <scope>NUCLEOTIDE SEQUENCE [LARGE SCALE GENOMIC DNA]</scope>
    <source>
        <strain evidence="5 6">TRM 66187</strain>
    </source>
</reference>
<dbReference type="InterPro" id="IPR000700">
    <property type="entry name" value="PAS-assoc_C"/>
</dbReference>
<dbReference type="SUPFAM" id="SSF55785">
    <property type="entry name" value="PYP-like sensor domain (PAS domain)"/>
    <property type="match status" value="1"/>
</dbReference>
<dbReference type="SUPFAM" id="SSF55781">
    <property type="entry name" value="GAF domain-like"/>
    <property type="match status" value="2"/>
</dbReference>
<gene>
    <name evidence="5" type="ORF">GCU69_00295</name>
</gene>
<dbReference type="InterPro" id="IPR000014">
    <property type="entry name" value="PAS"/>
</dbReference>
<dbReference type="SMART" id="SM00065">
    <property type="entry name" value="GAF"/>
    <property type="match status" value="2"/>
</dbReference>
<dbReference type="InterPro" id="IPR035965">
    <property type="entry name" value="PAS-like_dom_sf"/>
</dbReference>
<dbReference type="Gene3D" id="3.30.450.40">
    <property type="match status" value="2"/>
</dbReference>
<organism evidence="5 6">
    <name type="scientific">Streptomyces lycii</name>
    <dbReference type="NCBI Taxonomy" id="2654337"/>
    <lineage>
        <taxon>Bacteria</taxon>
        <taxon>Bacillati</taxon>
        <taxon>Actinomycetota</taxon>
        <taxon>Actinomycetes</taxon>
        <taxon>Kitasatosporales</taxon>
        <taxon>Streptomycetaceae</taxon>
        <taxon>Streptomyces</taxon>
    </lineage>
</organism>
<dbReference type="PROSITE" id="PS50112">
    <property type="entry name" value="PAS"/>
    <property type="match status" value="1"/>
</dbReference>
<dbReference type="EMBL" id="WHPN01000007">
    <property type="protein sequence ID" value="KAF4411121.1"/>
    <property type="molecule type" value="Genomic_DNA"/>
</dbReference>
<dbReference type="SUPFAM" id="SSF81606">
    <property type="entry name" value="PP2C-like"/>
    <property type="match status" value="1"/>
</dbReference>
<dbReference type="InterPro" id="IPR001610">
    <property type="entry name" value="PAC"/>
</dbReference>
<feature type="domain" description="PAS" evidence="3">
    <location>
        <begin position="172"/>
        <end position="244"/>
    </location>
</feature>
<dbReference type="InterPro" id="IPR029016">
    <property type="entry name" value="GAF-like_dom_sf"/>
</dbReference>
<proteinExistence type="predicted"/>
<evidence type="ECO:0000313" key="6">
    <source>
        <dbReference type="Proteomes" id="UP000621266"/>
    </source>
</evidence>
<dbReference type="RefSeq" id="WP_156204798.1">
    <property type="nucleotide sequence ID" value="NZ_WHPN01000007.1"/>
</dbReference>
<dbReference type="SMART" id="SM00091">
    <property type="entry name" value="PAS"/>
    <property type="match status" value="1"/>
</dbReference>
<dbReference type="SMART" id="SM00086">
    <property type="entry name" value="PAC"/>
    <property type="match status" value="1"/>
</dbReference>
<evidence type="ECO:0000259" key="3">
    <source>
        <dbReference type="PROSITE" id="PS50112"/>
    </source>
</evidence>
<dbReference type="CDD" id="cd00130">
    <property type="entry name" value="PAS"/>
    <property type="match status" value="1"/>
</dbReference>
<dbReference type="PROSITE" id="PS50113">
    <property type="entry name" value="PAC"/>
    <property type="match status" value="1"/>
</dbReference>
<evidence type="ECO:0000256" key="2">
    <source>
        <dbReference type="SAM" id="MobiDB-lite"/>
    </source>
</evidence>
<dbReference type="Gene3D" id="3.30.450.20">
    <property type="entry name" value="PAS domain"/>
    <property type="match status" value="1"/>
</dbReference>
<comment type="caution">
    <text evidence="5">The sequence shown here is derived from an EMBL/GenBank/DDBJ whole genome shotgun (WGS) entry which is preliminary data.</text>
</comment>
<accession>A0ABQ7FQC7</accession>
<dbReference type="Pfam" id="PF13185">
    <property type="entry name" value="GAF_2"/>
    <property type="match status" value="2"/>
</dbReference>
<dbReference type="PANTHER" id="PTHR43156:SF2">
    <property type="entry name" value="STAGE II SPORULATION PROTEIN E"/>
    <property type="match status" value="1"/>
</dbReference>
<evidence type="ECO:0000256" key="1">
    <source>
        <dbReference type="ARBA" id="ARBA00022801"/>
    </source>
</evidence>
<keyword evidence="6" id="KW-1185">Reference proteome</keyword>
<feature type="region of interest" description="Disordered" evidence="2">
    <location>
        <begin position="273"/>
        <end position="296"/>
    </location>
</feature>
<dbReference type="Proteomes" id="UP000621266">
    <property type="component" value="Unassembled WGS sequence"/>
</dbReference>
<dbReference type="InterPro" id="IPR052016">
    <property type="entry name" value="Bact_Sigma-Reg"/>
</dbReference>
<dbReference type="InterPro" id="IPR001932">
    <property type="entry name" value="PPM-type_phosphatase-like_dom"/>
</dbReference>
<dbReference type="NCBIfam" id="TIGR00229">
    <property type="entry name" value="sensory_box"/>
    <property type="match status" value="1"/>
</dbReference>
<dbReference type="Pfam" id="PF08447">
    <property type="entry name" value="PAS_3"/>
    <property type="match status" value="1"/>
</dbReference>
<protein>
    <submittedName>
        <fullName evidence="5">SpoIIE family protein phosphatase</fullName>
    </submittedName>
</protein>
<feature type="domain" description="PAC" evidence="4">
    <location>
        <begin position="246"/>
        <end position="298"/>
    </location>
</feature>
<dbReference type="Gene3D" id="2.10.70.100">
    <property type="match status" value="1"/>
</dbReference>
<dbReference type="SMART" id="SM00331">
    <property type="entry name" value="PP2C_SIG"/>
    <property type="match status" value="1"/>
</dbReference>
<dbReference type="InterPro" id="IPR036457">
    <property type="entry name" value="PPM-type-like_dom_sf"/>
</dbReference>
<dbReference type="PANTHER" id="PTHR43156">
    <property type="entry name" value="STAGE II SPORULATION PROTEIN E-RELATED"/>
    <property type="match status" value="1"/>
</dbReference>
<dbReference type="InterPro" id="IPR013655">
    <property type="entry name" value="PAS_fold_3"/>
</dbReference>
<keyword evidence="1" id="KW-0378">Hydrolase</keyword>
<evidence type="ECO:0000259" key="4">
    <source>
        <dbReference type="PROSITE" id="PS50113"/>
    </source>
</evidence>
<dbReference type="Pfam" id="PF07228">
    <property type="entry name" value="SpoIIE"/>
    <property type="match status" value="1"/>
</dbReference>
<dbReference type="Gene3D" id="3.60.40.10">
    <property type="entry name" value="PPM-type phosphatase domain"/>
    <property type="match status" value="1"/>
</dbReference>
<dbReference type="InterPro" id="IPR003018">
    <property type="entry name" value="GAF"/>
</dbReference>